<keyword evidence="9" id="KW-1185">Reference proteome</keyword>
<evidence type="ECO:0000313" key="7">
    <source>
        <dbReference type="EMBL" id="SDK16562.1"/>
    </source>
</evidence>
<dbReference type="InterPro" id="IPR004752">
    <property type="entry name" value="AmpG_permease/AT-1"/>
</dbReference>
<sequence>MDFHGAFAALVLGEHMTSVAVEAKPLPREQGRAWQVLLLVGGLYLAQGLPVGLAFQAYPTLLRNMGASLDLVALTPLASLPWVAKLLWASAVENRWSERIGRRRSWILPLQAGSVATLTLMALVPFDVANMGVLLGLIALLSLLCATQDIAVDGLAAERLPSASLGRVNTFQVAGFMGGMLLGGPGTMVLFDHFDASAAFLLLAAVALLCGLPALFWREPAPLVAPSKASLRRFFKRRFSGRLTALVMLVTLAGAIFFGLARLILLDIGWSMSDVGVLAGVGQLLAIILGCGLAGLLLRRVSRWNTLLCGLLLVGAAGLLWLALVLQPSLAGSGYVGLATLLGGLGIGVTSVASYTLAMRFAQQGEQPGTDCSVFQGLQTLGEILVSSLAIGVAGYWGYASGLGIGLLALCAALAVLRQVRSSTAGAGLDDGRT</sequence>
<dbReference type="Proteomes" id="UP000199693">
    <property type="component" value="Unassembled WGS sequence"/>
</dbReference>
<keyword evidence="4 6" id="KW-1133">Transmembrane helix</keyword>
<dbReference type="AlphaFoldDB" id="A0A239I9Q2"/>
<feature type="transmembrane region" description="Helical" evidence="6">
    <location>
        <begin position="277"/>
        <end position="298"/>
    </location>
</feature>
<evidence type="ECO:0000256" key="5">
    <source>
        <dbReference type="ARBA" id="ARBA00023136"/>
    </source>
</evidence>
<proteinExistence type="predicted"/>
<reference evidence="8 9" key="2">
    <citation type="submission" date="2017-06" db="EMBL/GenBank/DDBJ databases">
        <authorList>
            <person name="Varghese N."/>
            <person name="Submissions S."/>
        </authorList>
    </citation>
    <scope>NUCLEOTIDE SEQUENCE [LARGE SCALE GENOMIC DNA]</scope>
    <source>
        <strain evidence="8 9">RLD-1</strain>
    </source>
</reference>
<comment type="subcellular location">
    <subcellularLocation>
        <location evidence="1">Membrane</location>
        <topology evidence="1">Multi-pass membrane protein</topology>
    </subcellularLocation>
</comment>
<dbReference type="RefSeq" id="WP_208604358.1">
    <property type="nucleotide sequence ID" value="NZ_FNEC01000030.1"/>
</dbReference>
<organism evidence="7 10">
    <name type="scientific">Pseudomonas delhiensis</name>
    <dbReference type="NCBI Taxonomy" id="366289"/>
    <lineage>
        <taxon>Bacteria</taxon>
        <taxon>Pseudomonadati</taxon>
        <taxon>Pseudomonadota</taxon>
        <taxon>Gammaproteobacteria</taxon>
        <taxon>Pseudomonadales</taxon>
        <taxon>Pseudomonadaceae</taxon>
        <taxon>Pseudomonas</taxon>
    </lineage>
</organism>
<dbReference type="SUPFAM" id="SSF103473">
    <property type="entry name" value="MFS general substrate transporter"/>
    <property type="match status" value="1"/>
</dbReference>
<feature type="transmembrane region" description="Helical" evidence="6">
    <location>
        <begin position="336"/>
        <end position="358"/>
    </location>
</feature>
<dbReference type="InterPro" id="IPR011701">
    <property type="entry name" value="MFS"/>
</dbReference>
<name>A0A239I9Q2_9PSED</name>
<dbReference type="PANTHER" id="PTHR12778">
    <property type="entry name" value="SOLUTE CARRIER FAMILY 33 ACETYL-COA TRANSPORTER -RELATED"/>
    <property type="match status" value="1"/>
</dbReference>
<keyword evidence="2" id="KW-0813">Transport</keyword>
<evidence type="ECO:0000313" key="10">
    <source>
        <dbReference type="Proteomes" id="UP000199693"/>
    </source>
</evidence>
<feature type="transmembrane region" description="Helical" evidence="6">
    <location>
        <begin position="106"/>
        <end position="126"/>
    </location>
</feature>
<dbReference type="Pfam" id="PF07690">
    <property type="entry name" value="MFS_1"/>
    <property type="match status" value="1"/>
</dbReference>
<accession>A0A239I9Q2</accession>
<evidence type="ECO:0000256" key="3">
    <source>
        <dbReference type="ARBA" id="ARBA00022692"/>
    </source>
</evidence>
<evidence type="ECO:0000256" key="6">
    <source>
        <dbReference type="SAM" id="Phobius"/>
    </source>
</evidence>
<feature type="transmembrane region" description="Helical" evidence="6">
    <location>
        <begin position="173"/>
        <end position="191"/>
    </location>
</feature>
<dbReference type="EMBL" id="FNEC01000030">
    <property type="protein sequence ID" value="SDK16562.1"/>
    <property type="molecule type" value="Genomic_DNA"/>
</dbReference>
<dbReference type="Gene3D" id="1.20.1250.20">
    <property type="entry name" value="MFS general substrate transporter like domains"/>
    <property type="match status" value="1"/>
</dbReference>
<dbReference type="PANTHER" id="PTHR12778:SF10">
    <property type="entry name" value="MAJOR FACILITATOR SUPERFAMILY DOMAIN-CONTAINING PROTEIN 3"/>
    <property type="match status" value="1"/>
</dbReference>
<protein>
    <submittedName>
        <fullName evidence="7">Siderophore transporter, RhtX/FptX family</fullName>
    </submittedName>
</protein>
<dbReference type="GO" id="GO:0022857">
    <property type="term" value="F:transmembrane transporter activity"/>
    <property type="evidence" value="ECO:0007669"/>
    <property type="project" value="InterPro"/>
</dbReference>
<reference evidence="7 10" key="1">
    <citation type="submission" date="2016-10" db="EMBL/GenBank/DDBJ databases">
        <authorList>
            <person name="de Groot N.N."/>
        </authorList>
    </citation>
    <scope>NUCLEOTIDE SEQUENCE [LARGE SCALE GENOMIC DNA]</scope>
    <source>
        <strain evidence="7 10">CCM 7361</strain>
    </source>
</reference>
<feature type="transmembrane region" description="Helical" evidence="6">
    <location>
        <begin position="239"/>
        <end position="265"/>
    </location>
</feature>
<dbReference type="InterPro" id="IPR036259">
    <property type="entry name" value="MFS_trans_sf"/>
</dbReference>
<feature type="transmembrane region" description="Helical" evidence="6">
    <location>
        <begin position="132"/>
        <end position="152"/>
    </location>
</feature>
<feature type="transmembrane region" description="Helical" evidence="6">
    <location>
        <begin position="397"/>
        <end position="417"/>
    </location>
</feature>
<dbReference type="EMBL" id="FZPC01000009">
    <property type="protein sequence ID" value="SNS90112.1"/>
    <property type="molecule type" value="Genomic_DNA"/>
</dbReference>
<feature type="transmembrane region" description="Helical" evidence="6">
    <location>
        <begin position="305"/>
        <end position="324"/>
    </location>
</feature>
<feature type="transmembrane region" description="Helical" evidence="6">
    <location>
        <begin position="33"/>
        <end position="55"/>
    </location>
</feature>
<evidence type="ECO:0000256" key="4">
    <source>
        <dbReference type="ARBA" id="ARBA00022989"/>
    </source>
</evidence>
<gene>
    <name evidence="7" type="ORF">SAMN05216189_103057</name>
    <name evidence="8" type="ORF">SAMN06295949_109123</name>
</gene>
<keyword evidence="5 6" id="KW-0472">Membrane</keyword>
<evidence type="ECO:0000256" key="1">
    <source>
        <dbReference type="ARBA" id="ARBA00004141"/>
    </source>
</evidence>
<feature type="transmembrane region" description="Helical" evidence="6">
    <location>
        <begin position="197"/>
        <end position="218"/>
    </location>
</feature>
<dbReference type="Proteomes" id="UP000198309">
    <property type="component" value="Unassembled WGS sequence"/>
</dbReference>
<evidence type="ECO:0000256" key="2">
    <source>
        <dbReference type="ARBA" id="ARBA00022448"/>
    </source>
</evidence>
<evidence type="ECO:0000313" key="8">
    <source>
        <dbReference type="EMBL" id="SNS90112.1"/>
    </source>
</evidence>
<evidence type="ECO:0000313" key="9">
    <source>
        <dbReference type="Proteomes" id="UP000198309"/>
    </source>
</evidence>
<keyword evidence="3 6" id="KW-0812">Transmembrane</keyword>
<dbReference type="GO" id="GO:0016020">
    <property type="term" value="C:membrane"/>
    <property type="evidence" value="ECO:0007669"/>
    <property type="project" value="UniProtKB-SubCell"/>
</dbReference>